<comment type="caution">
    <text evidence="2">The sequence shown here is derived from an EMBL/GenBank/DDBJ whole genome shotgun (WGS) entry which is preliminary data.</text>
</comment>
<evidence type="ECO:0000313" key="2">
    <source>
        <dbReference type="EMBL" id="KAK3765518.1"/>
    </source>
</evidence>
<dbReference type="Proteomes" id="UP001283361">
    <property type="component" value="Unassembled WGS sequence"/>
</dbReference>
<feature type="region of interest" description="Disordered" evidence="1">
    <location>
        <begin position="57"/>
        <end position="90"/>
    </location>
</feature>
<accession>A0AAE0Z9T9</accession>
<sequence length="90" mass="10051">MGRNELFLAAERRDLPRKVTHAHLWIAADVTSPNGSFTKQEEMTRLSCSTEELHMSPHGSHCSAPYNPPLVDNVKHGAESRLPRNNCDVS</sequence>
<reference evidence="2" key="1">
    <citation type="journal article" date="2023" name="G3 (Bethesda)">
        <title>A reference genome for the long-term kleptoplast-retaining sea slug Elysia crispata morphotype clarki.</title>
        <authorList>
            <person name="Eastman K.E."/>
            <person name="Pendleton A.L."/>
            <person name="Shaikh M.A."/>
            <person name="Suttiyut T."/>
            <person name="Ogas R."/>
            <person name="Tomko P."/>
            <person name="Gavelis G."/>
            <person name="Widhalm J.R."/>
            <person name="Wisecaver J.H."/>
        </authorList>
    </citation>
    <scope>NUCLEOTIDE SEQUENCE</scope>
    <source>
        <strain evidence="2">ECLA1</strain>
    </source>
</reference>
<organism evidence="2 3">
    <name type="scientific">Elysia crispata</name>
    <name type="common">lettuce slug</name>
    <dbReference type="NCBI Taxonomy" id="231223"/>
    <lineage>
        <taxon>Eukaryota</taxon>
        <taxon>Metazoa</taxon>
        <taxon>Spiralia</taxon>
        <taxon>Lophotrochozoa</taxon>
        <taxon>Mollusca</taxon>
        <taxon>Gastropoda</taxon>
        <taxon>Heterobranchia</taxon>
        <taxon>Euthyneura</taxon>
        <taxon>Panpulmonata</taxon>
        <taxon>Sacoglossa</taxon>
        <taxon>Placobranchoidea</taxon>
        <taxon>Plakobranchidae</taxon>
        <taxon>Elysia</taxon>
    </lineage>
</organism>
<keyword evidence="3" id="KW-1185">Reference proteome</keyword>
<evidence type="ECO:0000256" key="1">
    <source>
        <dbReference type="SAM" id="MobiDB-lite"/>
    </source>
</evidence>
<dbReference type="AlphaFoldDB" id="A0AAE0Z9T9"/>
<dbReference type="EMBL" id="JAWDGP010004298">
    <property type="protein sequence ID" value="KAK3765518.1"/>
    <property type="molecule type" value="Genomic_DNA"/>
</dbReference>
<evidence type="ECO:0000313" key="3">
    <source>
        <dbReference type="Proteomes" id="UP001283361"/>
    </source>
</evidence>
<name>A0AAE0Z9T9_9GAST</name>
<protein>
    <submittedName>
        <fullName evidence="2">Uncharacterized protein</fullName>
    </submittedName>
</protein>
<gene>
    <name evidence="2" type="ORF">RRG08_054042</name>
</gene>
<proteinExistence type="predicted"/>
<feature type="compositionally biased region" description="Basic and acidic residues" evidence="1">
    <location>
        <begin position="73"/>
        <end position="82"/>
    </location>
</feature>